<feature type="compositionally biased region" description="Polar residues" evidence="1">
    <location>
        <begin position="481"/>
        <end position="492"/>
    </location>
</feature>
<protein>
    <submittedName>
        <fullName evidence="2">Uncharacterized protein</fullName>
    </submittedName>
</protein>
<evidence type="ECO:0000313" key="2">
    <source>
        <dbReference type="EMBL" id="PMD53400.1"/>
    </source>
</evidence>
<dbReference type="InParanoid" id="A0A2J6SRM8"/>
<sequence>MARGIFSRLRRRGSRKDKNIPGQILDIDIASFGDSHDPPIWHSVDCAVHIPSNERNLLSLTLARKMGVVAFDEKGNIVDNTVELRWKRREPFPKKKLYGCRARFVIQADLPCEVMFGKHEILPGYPSPFEGATKKVFDQSYSFSKPPAKPRTNSWAIVRKSFSWGSDKSKAKSTKSSSDLRMSQMPPTANTSDHHKSHRPELLDDGGGSQAIHSGMPFSEVTSNLSSSAAEGEETTVTKNRDIHSAEIGTALATIPSDESAELREANRTPNDQIPSFRGDTIPFRHDTESQKDDSEMASKPNFPQEIPSTHTLAISETPEIASLQPCNSNRELQQSHLEWPGANGMFVEPADSVGRFKNTPHDPETVRLEDERKGVNDPANRAVIQTHILPGDGDKSVALHQFTTTRTPENAKEENSRICTQIQSASDLEAWKSIEMLKQKPDWAPSESNDSGVAFRRPEIGRNSLQSIEVKPSEPPRIGCSQSADHGSQETTDPRSMRTDNLELYLQYQYRNDPGEPGVPASQEAINVLNSDEHLSSLVKAPTELEREATGQTHADALDPTIESFGHLGTEQSTRSLAKSRSSLDYSAVTERPAPSETATPLVKPDSISGENMVEGQSTVPEVKQHSERSRRSTNSRSKKRLKRRGKAPRIRAWKGDLSQKADLVPAEGADEYWEYDEGLKAYYHIDSDTGSTFWYEDSSDESEV</sequence>
<gene>
    <name evidence="2" type="ORF">K444DRAFT_170481</name>
</gene>
<proteinExistence type="predicted"/>
<organism evidence="2 3">
    <name type="scientific">Hyaloscypha bicolor E</name>
    <dbReference type="NCBI Taxonomy" id="1095630"/>
    <lineage>
        <taxon>Eukaryota</taxon>
        <taxon>Fungi</taxon>
        <taxon>Dikarya</taxon>
        <taxon>Ascomycota</taxon>
        <taxon>Pezizomycotina</taxon>
        <taxon>Leotiomycetes</taxon>
        <taxon>Helotiales</taxon>
        <taxon>Hyaloscyphaceae</taxon>
        <taxon>Hyaloscypha</taxon>
        <taxon>Hyaloscypha bicolor</taxon>
    </lineage>
</organism>
<feature type="compositionally biased region" description="Polar residues" evidence="1">
    <location>
        <begin position="220"/>
        <end position="229"/>
    </location>
</feature>
<keyword evidence="3" id="KW-1185">Reference proteome</keyword>
<feature type="region of interest" description="Disordered" evidence="1">
    <location>
        <begin position="440"/>
        <end position="502"/>
    </location>
</feature>
<dbReference type="Proteomes" id="UP000235371">
    <property type="component" value="Unassembled WGS sequence"/>
</dbReference>
<feature type="compositionally biased region" description="Basic and acidic residues" evidence="1">
    <location>
        <begin position="283"/>
        <end position="297"/>
    </location>
</feature>
<feature type="region of interest" description="Disordered" evidence="1">
    <location>
        <begin position="167"/>
        <end position="307"/>
    </location>
</feature>
<evidence type="ECO:0000313" key="3">
    <source>
        <dbReference type="Proteomes" id="UP000235371"/>
    </source>
</evidence>
<evidence type="ECO:0000256" key="1">
    <source>
        <dbReference type="SAM" id="MobiDB-lite"/>
    </source>
</evidence>
<dbReference type="AlphaFoldDB" id="A0A2J6SRM8"/>
<dbReference type="EMBL" id="KZ613883">
    <property type="protein sequence ID" value="PMD53400.1"/>
    <property type="molecule type" value="Genomic_DNA"/>
</dbReference>
<feature type="compositionally biased region" description="Basic residues" evidence="1">
    <location>
        <begin position="633"/>
        <end position="654"/>
    </location>
</feature>
<dbReference type="RefSeq" id="XP_024730304.1">
    <property type="nucleotide sequence ID" value="XM_024870730.1"/>
</dbReference>
<feature type="compositionally biased region" description="Polar residues" evidence="1">
    <location>
        <begin position="179"/>
        <end position="191"/>
    </location>
</feature>
<feature type="compositionally biased region" description="Basic and acidic residues" evidence="1">
    <location>
        <begin position="493"/>
        <end position="502"/>
    </location>
</feature>
<accession>A0A2J6SRM8</accession>
<dbReference type="GeneID" id="36578812"/>
<feature type="region of interest" description="Disordered" evidence="1">
    <location>
        <begin position="539"/>
        <end position="654"/>
    </location>
</feature>
<name>A0A2J6SRM8_9HELO</name>
<reference evidence="2 3" key="1">
    <citation type="submission" date="2016-04" db="EMBL/GenBank/DDBJ databases">
        <title>A degradative enzymes factory behind the ericoid mycorrhizal symbiosis.</title>
        <authorList>
            <consortium name="DOE Joint Genome Institute"/>
            <person name="Martino E."/>
            <person name="Morin E."/>
            <person name="Grelet G."/>
            <person name="Kuo A."/>
            <person name="Kohler A."/>
            <person name="Daghino S."/>
            <person name="Barry K."/>
            <person name="Choi C."/>
            <person name="Cichocki N."/>
            <person name="Clum A."/>
            <person name="Copeland A."/>
            <person name="Hainaut M."/>
            <person name="Haridas S."/>
            <person name="Labutti K."/>
            <person name="Lindquist E."/>
            <person name="Lipzen A."/>
            <person name="Khouja H.-R."/>
            <person name="Murat C."/>
            <person name="Ohm R."/>
            <person name="Olson A."/>
            <person name="Spatafora J."/>
            <person name="Veneault-Fourrey C."/>
            <person name="Henrissat B."/>
            <person name="Grigoriev I."/>
            <person name="Martin F."/>
            <person name="Perotto S."/>
        </authorList>
    </citation>
    <scope>NUCLEOTIDE SEQUENCE [LARGE SCALE GENOMIC DNA]</scope>
    <source>
        <strain evidence="2 3">E</strain>
    </source>
</reference>
<feature type="compositionally biased region" description="Polar residues" evidence="1">
    <location>
        <begin position="571"/>
        <end position="586"/>
    </location>
</feature>
<dbReference type="OrthoDB" id="3556384at2759"/>